<evidence type="ECO:0000313" key="6">
    <source>
        <dbReference type="EMBL" id="OEH75108.1"/>
    </source>
</evidence>
<organism evidence="6 7">
    <name type="scientific">Cyclospora cayetanensis</name>
    <dbReference type="NCBI Taxonomy" id="88456"/>
    <lineage>
        <taxon>Eukaryota</taxon>
        <taxon>Sar</taxon>
        <taxon>Alveolata</taxon>
        <taxon>Apicomplexa</taxon>
        <taxon>Conoidasida</taxon>
        <taxon>Coccidia</taxon>
        <taxon>Eucoccidiorida</taxon>
        <taxon>Eimeriorina</taxon>
        <taxon>Eimeriidae</taxon>
        <taxon>Cyclospora</taxon>
    </lineage>
</organism>
<feature type="coiled-coil region" evidence="3">
    <location>
        <begin position="159"/>
        <end position="216"/>
    </location>
</feature>
<dbReference type="VEuPathDB" id="ToxoDB:LOC34618775"/>
<feature type="domain" description="Potassium channel tetramerisation-type BTB" evidence="5">
    <location>
        <begin position="249"/>
        <end position="334"/>
    </location>
</feature>
<dbReference type="Pfam" id="PF24681">
    <property type="entry name" value="Kelch_KLHDC2_KLHL20_DRC7"/>
    <property type="match status" value="1"/>
</dbReference>
<reference evidence="6 7" key="1">
    <citation type="journal article" date="2016" name="BMC Genomics">
        <title>Comparative genomics reveals Cyclospora cayetanensis possesses coccidia-like metabolism and invasion components but unique surface antigens.</title>
        <authorList>
            <person name="Liu S."/>
            <person name="Wang L."/>
            <person name="Zheng H."/>
            <person name="Xu Z."/>
            <person name="Roellig D.M."/>
            <person name="Li N."/>
            <person name="Frace M.A."/>
            <person name="Tang K."/>
            <person name="Arrowood M.J."/>
            <person name="Moss D.M."/>
            <person name="Zhang L."/>
            <person name="Feng Y."/>
            <person name="Xiao L."/>
        </authorList>
    </citation>
    <scope>NUCLEOTIDE SEQUENCE [LARGE SCALE GENOMIC DNA]</scope>
    <source>
        <strain evidence="6 7">CHN_HEN01</strain>
    </source>
</reference>
<dbReference type="Gene3D" id="2.120.10.80">
    <property type="entry name" value="Kelch-type beta propeller"/>
    <property type="match status" value="1"/>
</dbReference>
<evidence type="ECO:0000259" key="5">
    <source>
        <dbReference type="Pfam" id="PF02214"/>
    </source>
</evidence>
<dbReference type="SMART" id="SM00612">
    <property type="entry name" value="Kelch"/>
    <property type="match status" value="6"/>
</dbReference>
<evidence type="ECO:0000256" key="3">
    <source>
        <dbReference type="SAM" id="Coils"/>
    </source>
</evidence>
<dbReference type="SUPFAM" id="SSF117281">
    <property type="entry name" value="Kelch motif"/>
    <property type="match status" value="2"/>
</dbReference>
<gene>
    <name evidence="6" type="ORF">cyc_01836</name>
</gene>
<dbReference type="VEuPathDB" id="ToxoDB:LOC34618774"/>
<dbReference type="PANTHER" id="PTHR24412">
    <property type="entry name" value="KELCH PROTEIN"/>
    <property type="match status" value="1"/>
</dbReference>
<evidence type="ECO:0000256" key="1">
    <source>
        <dbReference type="ARBA" id="ARBA00022441"/>
    </source>
</evidence>
<sequence length="623" mass="67579">MDPYSTSTGAPLGLGGRGHQSTLSTPTNHSGGASMGPPLSYGVPNYPSGGPPGGLMGNGGLSATENPLHGSIGMKSFQAGVSDVSGVGGSPSGGPLYTSSTKYIPGASSSSTLPVGSLSGPPLSAVTPEALESASGSCGSVEEFETMVGDLRRTFISWLRHTEAELKRERNEERRAAQAEMQQQLKQLQIEREDTRSKLQVEKQKFQQEQEAVRRKHVLERERFRQEVLAFESERQRIVDSSIAAETVVDLNVGGVVFETSRQTLIQQRGSFLENLLSGRHHVARDRQGRIFLDRDAEMFRVILNFLRQPNAPPQPRDSAESDALTVEAAFLGIRFFPDSLIFALGGHSGNEHLSSVEMLDLERQQWRPSVPMKTERAYAAAGAINNKIYIYGGQNLDYKALCDVEVYDALLGAWFGVPPLSVPRRNACGTALNGLLYAIGGFDGESILASVECLDTRMKNWRQTAPLNCPRCSAMCCTHGDSLLVLGGTKGERLRSAEVYEPRMDQWQPLSCSMIEVRSAGCAVSANNHIYAIGGMDSGHQIHSTLEVLDPEGKQWTFLSPLPGPRMDCAAVFACDSLFVTGGQDGEVLKSTCFYSPEANEWRAGPSMLNSRYGHSLVITTL</sequence>
<proteinExistence type="predicted"/>
<dbReference type="InParanoid" id="A0A1D3CV87"/>
<dbReference type="Pfam" id="PF02214">
    <property type="entry name" value="BTB_2"/>
    <property type="match status" value="1"/>
</dbReference>
<keyword evidence="3" id="KW-0175">Coiled coil</keyword>
<dbReference type="EMBL" id="JROU02001828">
    <property type="protein sequence ID" value="OEH75108.1"/>
    <property type="molecule type" value="Genomic_DNA"/>
</dbReference>
<keyword evidence="2" id="KW-0677">Repeat</keyword>
<dbReference type="Proteomes" id="UP000095192">
    <property type="component" value="Unassembled WGS sequence"/>
</dbReference>
<dbReference type="FunCoup" id="A0A1D3CV87">
    <property type="interactions" value="23"/>
</dbReference>
<dbReference type="InterPro" id="IPR011333">
    <property type="entry name" value="SKP1/BTB/POZ_sf"/>
</dbReference>
<keyword evidence="7" id="KW-1185">Reference proteome</keyword>
<feature type="compositionally biased region" description="Polar residues" evidence="4">
    <location>
        <begin position="19"/>
        <end position="31"/>
    </location>
</feature>
<dbReference type="InterPro" id="IPR006652">
    <property type="entry name" value="Kelch_1"/>
</dbReference>
<dbReference type="InterPro" id="IPR015915">
    <property type="entry name" value="Kelch-typ_b-propeller"/>
</dbReference>
<dbReference type="PANTHER" id="PTHR24412:SF489">
    <property type="entry name" value="RING FINGER DOMAIN AND KELCH REPEAT-CONTAINING PROTEIN DDB_G0271372"/>
    <property type="match status" value="1"/>
</dbReference>
<accession>A0A1D3CV87</accession>
<dbReference type="Pfam" id="PF01344">
    <property type="entry name" value="Kelch_1"/>
    <property type="match status" value="1"/>
</dbReference>
<protein>
    <submittedName>
        <fullName evidence="6">Kelch motif domain-containing protein</fullName>
    </submittedName>
</protein>
<dbReference type="FunFam" id="3.30.710.10:FF:000115">
    <property type="entry name" value="Kelch protein K13"/>
    <property type="match status" value="1"/>
</dbReference>
<dbReference type="CDD" id="cd18316">
    <property type="entry name" value="BTB_POZ_KCTD-like"/>
    <property type="match status" value="1"/>
</dbReference>
<dbReference type="GO" id="GO:0051260">
    <property type="term" value="P:protein homooligomerization"/>
    <property type="evidence" value="ECO:0007669"/>
    <property type="project" value="InterPro"/>
</dbReference>
<dbReference type="InterPro" id="IPR003131">
    <property type="entry name" value="T1-type_BTB"/>
</dbReference>
<keyword evidence="1" id="KW-0880">Kelch repeat</keyword>
<evidence type="ECO:0000256" key="2">
    <source>
        <dbReference type="ARBA" id="ARBA00022737"/>
    </source>
</evidence>
<name>A0A1D3CV87_9EIME</name>
<dbReference type="VEuPathDB" id="ToxoDB:cyc_01836"/>
<evidence type="ECO:0000256" key="4">
    <source>
        <dbReference type="SAM" id="MobiDB-lite"/>
    </source>
</evidence>
<comment type="caution">
    <text evidence="6">The sequence shown here is derived from an EMBL/GenBank/DDBJ whole genome shotgun (WGS) entry which is preliminary data.</text>
</comment>
<evidence type="ECO:0000313" key="7">
    <source>
        <dbReference type="Proteomes" id="UP000095192"/>
    </source>
</evidence>
<feature type="region of interest" description="Disordered" evidence="4">
    <location>
        <begin position="1"/>
        <end position="59"/>
    </location>
</feature>
<dbReference type="Gene3D" id="3.30.710.10">
    <property type="entry name" value="Potassium Channel Kv1.1, Chain A"/>
    <property type="match status" value="1"/>
</dbReference>
<dbReference type="SUPFAM" id="SSF54695">
    <property type="entry name" value="POZ domain"/>
    <property type="match status" value="1"/>
</dbReference>
<dbReference type="AlphaFoldDB" id="A0A1D3CV87"/>